<dbReference type="InterPro" id="IPR000477">
    <property type="entry name" value="RT_dom"/>
</dbReference>
<dbReference type="SMR" id="A0A1S3XH40"/>
<dbReference type="AlphaFoldDB" id="A0A1S3XH40"/>
<dbReference type="STRING" id="4097.A0A1S3XH40"/>
<feature type="domain" description="Reverse transcriptase" evidence="1">
    <location>
        <begin position="87"/>
        <end position="147"/>
    </location>
</feature>
<dbReference type="Pfam" id="PF00078">
    <property type="entry name" value="RVT_1"/>
    <property type="match status" value="1"/>
</dbReference>
<proteinExistence type="predicted"/>
<dbReference type="InterPro" id="IPR043128">
    <property type="entry name" value="Rev_trsase/Diguanyl_cyclase"/>
</dbReference>
<name>A0A1S3XH40_TOBAC</name>
<keyword evidence="2" id="KW-0808">Transferase</keyword>
<dbReference type="InterPro" id="IPR043502">
    <property type="entry name" value="DNA/RNA_pol_sf"/>
</dbReference>
<dbReference type="Gene3D" id="3.10.10.10">
    <property type="entry name" value="HIV Type 1 Reverse Transcriptase, subunit A, domain 1"/>
    <property type="match status" value="1"/>
</dbReference>
<evidence type="ECO:0000313" key="2">
    <source>
        <dbReference type="RefSeq" id="XP_016439159.1"/>
    </source>
</evidence>
<accession>A0A1S3XH40</accession>
<dbReference type="GO" id="GO:0003964">
    <property type="term" value="F:RNA-directed DNA polymerase activity"/>
    <property type="evidence" value="ECO:0007669"/>
    <property type="project" value="UniProtKB-KW"/>
</dbReference>
<dbReference type="PANTHER" id="PTHR24559:SF436">
    <property type="entry name" value="RNA-DIRECTED DNA POLYMERASE HOMOLOG"/>
    <property type="match status" value="1"/>
</dbReference>
<dbReference type="SUPFAM" id="SSF56672">
    <property type="entry name" value="DNA/RNA polymerases"/>
    <property type="match status" value="1"/>
</dbReference>
<sequence length="148" mass="17157">MAAGNISALQLKKGVKRHEPTFLATLYIKDIERSSGPVPAPVKELLLEFEDVMPQDMPKRLPPRRTVDREIELVPGDEHKTTCVTRYVWYDFLVMTFGLPNAPTTFGTLMNQVFREYIDEFIVVYLDDIVIYSRKLEEHMENLRKVLA</sequence>
<evidence type="ECO:0000259" key="1">
    <source>
        <dbReference type="Pfam" id="PF00078"/>
    </source>
</evidence>
<dbReference type="CDD" id="cd01647">
    <property type="entry name" value="RT_LTR"/>
    <property type="match status" value="1"/>
</dbReference>
<gene>
    <name evidence="2" type="primary">LOC107765072</name>
</gene>
<keyword evidence="2" id="KW-0695">RNA-directed DNA polymerase</keyword>
<keyword evidence="2" id="KW-0548">Nucleotidyltransferase</keyword>
<dbReference type="PaxDb" id="4097-A0A1S3XH40"/>
<dbReference type="Gene3D" id="3.30.70.270">
    <property type="match status" value="1"/>
</dbReference>
<dbReference type="OrthoDB" id="1686402at2759"/>
<reference evidence="2" key="1">
    <citation type="submission" date="2025-08" db="UniProtKB">
        <authorList>
            <consortium name="RefSeq"/>
        </authorList>
    </citation>
    <scope>IDENTIFICATION</scope>
</reference>
<dbReference type="RefSeq" id="XP_016439159.1">
    <property type="nucleotide sequence ID" value="XM_016583673.1"/>
</dbReference>
<dbReference type="KEGG" id="nta:107765072"/>
<protein>
    <submittedName>
        <fullName evidence="2">RNA-directed DNA polymerase homolog</fullName>
    </submittedName>
</protein>
<dbReference type="PANTHER" id="PTHR24559">
    <property type="entry name" value="TRANSPOSON TY3-I GAG-POL POLYPROTEIN"/>
    <property type="match status" value="1"/>
</dbReference>
<organism evidence="2">
    <name type="scientific">Nicotiana tabacum</name>
    <name type="common">Common tobacco</name>
    <dbReference type="NCBI Taxonomy" id="4097"/>
    <lineage>
        <taxon>Eukaryota</taxon>
        <taxon>Viridiplantae</taxon>
        <taxon>Streptophyta</taxon>
        <taxon>Embryophyta</taxon>
        <taxon>Tracheophyta</taxon>
        <taxon>Spermatophyta</taxon>
        <taxon>Magnoliopsida</taxon>
        <taxon>eudicotyledons</taxon>
        <taxon>Gunneridae</taxon>
        <taxon>Pentapetalae</taxon>
        <taxon>asterids</taxon>
        <taxon>lamiids</taxon>
        <taxon>Solanales</taxon>
        <taxon>Solanaceae</taxon>
        <taxon>Nicotianoideae</taxon>
        <taxon>Nicotianeae</taxon>
        <taxon>Nicotiana</taxon>
    </lineage>
</organism>
<dbReference type="InterPro" id="IPR053134">
    <property type="entry name" value="RNA-dir_DNA_polymerase"/>
</dbReference>